<evidence type="ECO:0000256" key="4">
    <source>
        <dbReference type="ARBA" id="ARBA00022989"/>
    </source>
</evidence>
<dbReference type="NCBIfam" id="TIGR03408">
    <property type="entry name" value="urea_trans_UrtC"/>
    <property type="match status" value="1"/>
</dbReference>
<dbReference type="InterPro" id="IPR001851">
    <property type="entry name" value="ABC_transp_permease"/>
</dbReference>
<dbReference type="Pfam" id="PF02653">
    <property type="entry name" value="BPD_transp_2"/>
    <property type="match status" value="1"/>
</dbReference>
<dbReference type="InterPro" id="IPR043428">
    <property type="entry name" value="LivM-like"/>
</dbReference>
<name>A0A1C7Z0V7_PSESX</name>
<dbReference type="PANTHER" id="PTHR30482:SF4">
    <property type="entry name" value="SLR1201 PROTEIN"/>
    <property type="match status" value="1"/>
</dbReference>
<feature type="transmembrane region" description="Helical" evidence="6">
    <location>
        <begin position="252"/>
        <end position="278"/>
    </location>
</feature>
<organism evidence="7 8">
    <name type="scientific">Pseudomonas syringae</name>
    <dbReference type="NCBI Taxonomy" id="317"/>
    <lineage>
        <taxon>Bacteria</taxon>
        <taxon>Pseudomonadati</taxon>
        <taxon>Pseudomonadota</taxon>
        <taxon>Gammaproteobacteria</taxon>
        <taxon>Pseudomonadales</taxon>
        <taxon>Pseudomonadaceae</taxon>
        <taxon>Pseudomonas</taxon>
    </lineage>
</organism>
<dbReference type="GO" id="GO:0015658">
    <property type="term" value="F:branched-chain amino acid transmembrane transporter activity"/>
    <property type="evidence" value="ECO:0007669"/>
    <property type="project" value="InterPro"/>
</dbReference>
<feature type="transmembrane region" description="Helical" evidence="6">
    <location>
        <begin position="132"/>
        <end position="155"/>
    </location>
</feature>
<proteinExistence type="predicted"/>
<dbReference type="InterPro" id="IPR017778">
    <property type="entry name" value="ABC_transptr_urea_perm_UrtC"/>
</dbReference>
<dbReference type="PATRIC" id="fig|317.243.peg.828"/>
<keyword evidence="4 6" id="KW-1133">Transmembrane helix</keyword>
<evidence type="ECO:0000256" key="3">
    <source>
        <dbReference type="ARBA" id="ARBA00022692"/>
    </source>
</evidence>
<feature type="transmembrane region" description="Helical" evidence="6">
    <location>
        <begin position="20"/>
        <end position="41"/>
    </location>
</feature>
<feature type="transmembrane region" description="Helical" evidence="6">
    <location>
        <begin position="334"/>
        <end position="351"/>
    </location>
</feature>
<gene>
    <name evidence="7" type="ORF">AFK24_17685</name>
</gene>
<evidence type="ECO:0000256" key="1">
    <source>
        <dbReference type="ARBA" id="ARBA00004429"/>
    </source>
</evidence>
<comment type="caution">
    <text evidence="7">The sequence shown here is derived from an EMBL/GenBank/DDBJ whole genome shotgun (WGS) entry which is preliminary data.</text>
</comment>
<dbReference type="Proteomes" id="UP000093104">
    <property type="component" value="Unassembled WGS sequence"/>
</dbReference>
<dbReference type="CDD" id="cd06581">
    <property type="entry name" value="TM_PBP1_LivM_like"/>
    <property type="match status" value="1"/>
</dbReference>
<comment type="subcellular location">
    <subcellularLocation>
        <location evidence="1">Cell inner membrane</location>
        <topology evidence="1">Multi-pass membrane protein</topology>
    </subcellularLocation>
</comment>
<feature type="transmembrane region" description="Helical" evidence="6">
    <location>
        <begin position="298"/>
        <end position="322"/>
    </location>
</feature>
<feature type="transmembrane region" description="Helical" evidence="6">
    <location>
        <begin position="210"/>
        <end position="231"/>
    </location>
</feature>
<dbReference type="AlphaFoldDB" id="A0A1C7Z0V7"/>
<keyword evidence="3 6" id="KW-0812">Transmembrane</keyword>
<evidence type="ECO:0000256" key="2">
    <source>
        <dbReference type="ARBA" id="ARBA00022475"/>
    </source>
</evidence>
<dbReference type="PANTHER" id="PTHR30482">
    <property type="entry name" value="HIGH-AFFINITY BRANCHED-CHAIN AMINO ACID TRANSPORT SYSTEM PERMEASE"/>
    <property type="match status" value="1"/>
</dbReference>
<accession>A0A1C7Z0V7</accession>
<dbReference type="EMBL" id="LGSI01000051">
    <property type="protein sequence ID" value="OCR23642.1"/>
    <property type="molecule type" value="Genomic_DNA"/>
</dbReference>
<keyword evidence="5 6" id="KW-0472">Membrane</keyword>
<sequence length="405" mass="43894">MNALNRRTGFSREGAGMLGGRQGVIGLLILAVLILVVFPLTLDAFRLNMVGKYLTYAFVAVGLVLCWGYGGILSLGQGVFFGLGGYCMAMFLKLEASDPESTKIQSTPGIPDFMDWNQITELPWLWIPFHSFTFTVVAVIAVPVLLALVIGLAMFKRRVGDVYFSIVTQAIALILTVLIIGQQGLTGGVNGITDLKTLLGWDIRDDSAKLALYFINAALLFGCILIGKFILASKLGRLLMAMRDKEERVRFSGYDVASFKIFVYCVAAAFSAIGGAMFALQVGFMSPSFVGIVPSIEMVIFAAVGGRMSLLGAVYGSLLVNYGKTYFSESFPELWLYLMGGLFIAVVMYFPNGLAGLWESHGRKWFDRVLHKPEPEIAKAVVITPPPGPVAAPSKTAATSMETQP</sequence>
<reference evidence="7 8" key="1">
    <citation type="submission" date="2015-07" db="EMBL/GenBank/DDBJ databases">
        <title>Draft genome sequence of a diazotrophic, plant growth-promoting rhizobacterium of the Pseudomonas syringae complex.</title>
        <authorList>
            <person name="Patten C.L."/>
            <person name="Jeong H."/>
        </authorList>
    </citation>
    <scope>NUCLEOTIDE SEQUENCE [LARGE SCALE GENOMIC DNA]</scope>
    <source>
        <strain evidence="7 8">GR12-2</strain>
    </source>
</reference>
<dbReference type="GO" id="GO:0005886">
    <property type="term" value="C:plasma membrane"/>
    <property type="evidence" value="ECO:0007669"/>
    <property type="project" value="UniProtKB-SubCell"/>
</dbReference>
<evidence type="ECO:0000313" key="8">
    <source>
        <dbReference type="Proteomes" id="UP000093104"/>
    </source>
</evidence>
<feature type="transmembrane region" description="Helical" evidence="6">
    <location>
        <begin position="162"/>
        <end position="181"/>
    </location>
</feature>
<keyword evidence="2" id="KW-1003">Cell membrane</keyword>
<feature type="transmembrane region" description="Helical" evidence="6">
    <location>
        <begin position="53"/>
        <end position="72"/>
    </location>
</feature>
<evidence type="ECO:0000313" key="7">
    <source>
        <dbReference type="EMBL" id="OCR23642.1"/>
    </source>
</evidence>
<protein>
    <submittedName>
        <fullName evidence="7">Urea ABC transporter permease</fullName>
    </submittedName>
</protein>
<evidence type="ECO:0000256" key="5">
    <source>
        <dbReference type="ARBA" id="ARBA00023136"/>
    </source>
</evidence>
<evidence type="ECO:0000256" key="6">
    <source>
        <dbReference type="SAM" id="Phobius"/>
    </source>
</evidence>